<feature type="region of interest" description="Disordered" evidence="5">
    <location>
        <begin position="473"/>
        <end position="492"/>
    </location>
</feature>
<dbReference type="InterPro" id="IPR003607">
    <property type="entry name" value="HD/PDEase_dom"/>
</dbReference>
<keyword evidence="1 4" id="KW-0479">Metal-binding</keyword>
<keyword evidence="8" id="KW-1185">Reference proteome</keyword>
<feature type="region of interest" description="Disordered" evidence="5">
    <location>
        <begin position="237"/>
        <end position="258"/>
    </location>
</feature>
<feature type="region of interest" description="Disordered" evidence="5">
    <location>
        <begin position="296"/>
        <end position="330"/>
    </location>
</feature>
<evidence type="ECO:0000256" key="4">
    <source>
        <dbReference type="PIRSR" id="PIRSR623088-3"/>
    </source>
</evidence>
<protein>
    <recommendedName>
        <fullName evidence="6">PDEase domain-containing protein</fullName>
    </recommendedName>
</protein>
<dbReference type="OrthoDB" id="546632at2759"/>
<feature type="non-terminal residue" evidence="7">
    <location>
        <position position="720"/>
    </location>
</feature>
<evidence type="ECO:0000256" key="5">
    <source>
        <dbReference type="SAM" id="MobiDB-lite"/>
    </source>
</evidence>
<feature type="binding site" evidence="4">
    <location>
        <position position="109"/>
    </location>
    <ligand>
        <name>Zn(2+)</name>
        <dbReference type="ChEBI" id="CHEBI:29105"/>
        <label>1</label>
    </ligand>
</feature>
<keyword evidence="2" id="KW-0378">Hydrolase</keyword>
<dbReference type="InterPro" id="IPR002073">
    <property type="entry name" value="PDEase_catalytic_dom"/>
</dbReference>
<gene>
    <name evidence="7" type="ORF">H4R26_005227</name>
</gene>
<dbReference type="PRINTS" id="PR00387">
    <property type="entry name" value="PDIESTERASE1"/>
</dbReference>
<feature type="binding site" evidence="4">
    <location>
        <position position="108"/>
    </location>
    <ligand>
        <name>Zn(2+)</name>
        <dbReference type="ChEBI" id="CHEBI:29105"/>
        <label>1</label>
    </ligand>
</feature>
<evidence type="ECO:0000256" key="2">
    <source>
        <dbReference type="ARBA" id="ARBA00022801"/>
    </source>
</evidence>
<feature type="binding site" evidence="4">
    <location>
        <position position="109"/>
    </location>
    <ligand>
        <name>Zn(2+)</name>
        <dbReference type="ChEBI" id="CHEBI:29105"/>
        <label>2</label>
    </ligand>
</feature>
<dbReference type="GO" id="GO:0004114">
    <property type="term" value="F:3',5'-cyclic-nucleotide phosphodiesterase activity"/>
    <property type="evidence" value="ECO:0007669"/>
    <property type="project" value="InterPro"/>
</dbReference>
<feature type="region of interest" description="Disordered" evidence="5">
    <location>
        <begin position="700"/>
        <end position="720"/>
    </location>
</feature>
<dbReference type="SMART" id="SM00471">
    <property type="entry name" value="HDc"/>
    <property type="match status" value="1"/>
</dbReference>
<sequence length="720" mass="78198">VMNSYLETSWSSTKLDFDPWSYSRAEKQGILLAIFKATHVLTVLGLAPSDMLEFCLDIESLYNNVPYHSFNHAVDVVVKLYYVLSDLQASAYLASYDIAALLIAGLCHDCGHPGLNNLFQKNANTELAQRYPDAILERYSMDLTTEYITKHDLLRNIKNLRDPMYSDGTTAEIDVASRMMYSIRAAILSTDMSRHFDVVEECKVLVSLLSKKARRISEHEAYQKECQVELTAAAGETSQNGKQAADSSQPDAATTPGRLSTAKAVLRSRSPSEPAAPLKALFSYSLNSAKVAPLALSDSKSSPAGTPIASSPKLMATASTGAKRGKPRRMQVRRSVSMYDALLDSTQRQHLIGILLHAVDVFNPVLPWPMCKKWSDLMNIESFHQGELEKKLSLPVSPNMDSATTDQRQVSLDFGNIIIRPFFREVVLLFPVEDVLLPALEANLQRWNHLSPDSADEISAPTGANNLLYSWPAEPTKPPPASHTSSSAFSEGRRLSVAAGTVDIPSSRLEMIRRHSHQGFEALHSRMVGRLFSKRLGKIQERRKVSYACLQQQAQPSSPLHLSPIGARQGGGGCSGPLQLLPVNGLHRREFDADLLSPVNESVGLEDAISALGSSASGGQDQGAELASYELAVVPPITLSTAQPVLNGRGIIDNVSPSASAGVYAHQLSNYRVDALAAESGRLHRSSSLDPTMLSNLPTSYPSLVGGSNGSSSSELSDKV</sequence>
<name>A0A9W8BFI4_9FUNG</name>
<evidence type="ECO:0000256" key="1">
    <source>
        <dbReference type="ARBA" id="ARBA00022723"/>
    </source>
</evidence>
<dbReference type="AlphaFoldDB" id="A0A9W8BFI4"/>
<proteinExistence type="predicted"/>
<dbReference type="InterPro" id="IPR036971">
    <property type="entry name" value="PDEase_catalytic_dom_sf"/>
</dbReference>
<dbReference type="Gene3D" id="1.10.1300.10">
    <property type="entry name" value="3'5'-cyclic nucleotide phosphodiesterase, catalytic domain"/>
    <property type="match status" value="2"/>
</dbReference>
<comment type="caution">
    <text evidence="7">The sequence shown here is derived from an EMBL/GenBank/DDBJ whole genome shotgun (WGS) entry which is preliminary data.</text>
</comment>
<reference evidence="7" key="1">
    <citation type="submission" date="2022-07" db="EMBL/GenBank/DDBJ databases">
        <title>Phylogenomic reconstructions and comparative analyses of Kickxellomycotina fungi.</title>
        <authorList>
            <person name="Reynolds N.K."/>
            <person name="Stajich J.E."/>
            <person name="Barry K."/>
            <person name="Grigoriev I.V."/>
            <person name="Crous P."/>
            <person name="Smith M.E."/>
        </authorList>
    </citation>
    <scope>NUCLEOTIDE SEQUENCE</scope>
    <source>
        <strain evidence="7">IMI 214461</strain>
    </source>
</reference>
<dbReference type="Pfam" id="PF00233">
    <property type="entry name" value="PDEase_I"/>
    <property type="match status" value="2"/>
</dbReference>
<organism evidence="7 8">
    <name type="scientific">Coemansia thaxteri</name>
    <dbReference type="NCBI Taxonomy" id="2663907"/>
    <lineage>
        <taxon>Eukaryota</taxon>
        <taxon>Fungi</taxon>
        <taxon>Fungi incertae sedis</taxon>
        <taxon>Zoopagomycota</taxon>
        <taxon>Kickxellomycotina</taxon>
        <taxon>Kickxellomycetes</taxon>
        <taxon>Kickxellales</taxon>
        <taxon>Kickxellaceae</taxon>
        <taxon>Coemansia</taxon>
    </lineage>
</organism>
<dbReference type="GO" id="GO:0046872">
    <property type="term" value="F:metal ion binding"/>
    <property type="evidence" value="ECO:0007669"/>
    <property type="project" value="UniProtKB-KW"/>
</dbReference>
<feature type="compositionally biased region" description="Low complexity" evidence="5">
    <location>
        <begin position="703"/>
        <end position="720"/>
    </location>
</feature>
<feature type="compositionally biased region" description="Polar residues" evidence="5">
    <location>
        <begin position="237"/>
        <end position="252"/>
    </location>
</feature>
<dbReference type="Proteomes" id="UP001150907">
    <property type="component" value="Unassembled WGS sequence"/>
</dbReference>
<dbReference type="SUPFAM" id="SSF109604">
    <property type="entry name" value="HD-domain/PDEase-like"/>
    <property type="match status" value="1"/>
</dbReference>
<dbReference type="PROSITE" id="PS51845">
    <property type="entry name" value="PDEASE_I_2"/>
    <property type="match status" value="1"/>
</dbReference>
<dbReference type="PANTHER" id="PTHR11347">
    <property type="entry name" value="CYCLIC NUCLEOTIDE PHOSPHODIESTERASE"/>
    <property type="match status" value="1"/>
</dbReference>
<dbReference type="InterPro" id="IPR023088">
    <property type="entry name" value="PDEase"/>
</dbReference>
<dbReference type="GO" id="GO:0007165">
    <property type="term" value="P:signal transduction"/>
    <property type="evidence" value="ECO:0007669"/>
    <property type="project" value="InterPro"/>
</dbReference>
<feature type="active site" description="Proton donor" evidence="3">
    <location>
        <position position="68"/>
    </location>
</feature>
<evidence type="ECO:0000313" key="8">
    <source>
        <dbReference type="Proteomes" id="UP001150907"/>
    </source>
</evidence>
<feature type="binding site" evidence="4">
    <location>
        <position position="72"/>
    </location>
    <ligand>
        <name>Zn(2+)</name>
        <dbReference type="ChEBI" id="CHEBI:29105"/>
        <label>1</label>
    </ligand>
</feature>
<feature type="domain" description="PDEase" evidence="6">
    <location>
        <begin position="1"/>
        <end position="454"/>
    </location>
</feature>
<evidence type="ECO:0000313" key="7">
    <source>
        <dbReference type="EMBL" id="KAJ1999022.1"/>
    </source>
</evidence>
<dbReference type="CDD" id="cd00077">
    <property type="entry name" value="HDc"/>
    <property type="match status" value="1"/>
</dbReference>
<evidence type="ECO:0000259" key="6">
    <source>
        <dbReference type="PROSITE" id="PS51845"/>
    </source>
</evidence>
<accession>A0A9W8BFI4</accession>
<dbReference type="EMBL" id="JANBQF010000806">
    <property type="protein sequence ID" value="KAJ1999022.1"/>
    <property type="molecule type" value="Genomic_DNA"/>
</dbReference>
<feature type="binding site" evidence="4">
    <location>
        <position position="360"/>
    </location>
    <ligand>
        <name>Zn(2+)</name>
        <dbReference type="ChEBI" id="CHEBI:29105"/>
        <label>1</label>
    </ligand>
</feature>
<evidence type="ECO:0000256" key="3">
    <source>
        <dbReference type="PIRSR" id="PIRSR623088-1"/>
    </source>
</evidence>